<gene>
    <name evidence="2" type="ORF">CHS0354_033806</name>
</gene>
<dbReference type="PROSITE" id="PS51257">
    <property type="entry name" value="PROKAR_LIPOPROTEIN"/>
    <property type="match status" value="1"/>
</dbReference>
<feature type="transmembrane region" description="Helical" evidence="1">
    <location>
        <begin position="12"/>
        <end position="32"/>
    </location>
</feature>
<dbReference type="AlphaFoldDB" id="A0AAE0VU79"/>
<reference evidence="2" key="2">
    <citation type="journal article" date="2021" name="Genome Biol. Evol.">
        <title>Developing a high-quality reference genome for a parasitic bivalve with doubly uniparental inheritance (Bivalvia: Unionida).</title>
        <authorList>
            <person name="Smith C.H."/>
        </authorList>
    </citation>
    <scope>NUCLEOTIDE SEQUENCE</scope>
    <source>
        <strain evidence="2">CHS0354</strain>
        <tissue evidence="2">Mantle</tissue>
    </source>
</reference>
<keyword evidence="1" id="KW-1133">Transmembrane helix</keyword>
<dbReference type="EMBL" id="JAEAOA010001973">
    <property type="protein sequence ID" value="KAK3590878.1"/>
    <property type="molecule type" value="Genomic_DNA"/>
</dbReference>
<accession>A0AAE0VU79</accession>
<sequence length="58" mass="6265">METKAGGETPKLVYILAGMGCILVAGGCILCLRKFRKLASIILIALRMSIPKTSEDLR</sequence>
<reference evidence="2" key="3">
    <citation type="submission" date="2023-05" db="EMBL/GenBank/DDBJ databases">
        <authorList>
            <person name="Smith C.H."/>
        </authorList>
    </citation>
    <scope>NUCLEOTIDE SEQUENCE</scope>
    <source>
        <strain evidence="2">CHS0354</strain>
        <tissue evidence="2">Mantle</tissue>
    </source>
</reference>
<evidence type="ECO:0000313" key="2">
    <source>
        <dbReference type="EMBL" id="KAK3590878.1"/>
    </source>
</evidence>
<name>A0AAE0VU79_9BIVA</name>
<keyword evidence="3" id="KW-1185">Reference proteome</keyword>
<proteinExistence type="predicted"/>
<dbReference type="Proteomes" id="UP001195483">
    <property type="component" value="Unassembled WGS sequence"/>
</dbReference>
<protein>
    <submittedName>
        <fullName evidence="2">Uncharacterized protein</fullName>
    </submittedName>
</protein>
<organism evidence="2 3">
    <name type="scientific">Potamilus streckersoni</name>
    <dbReference type="NCBI Taxonomy" id="2493646"/>
    <lineage>
        <taxon>Eukaryota</taxon>
        <taxon>Metazoa</taxon>
        <taxon>Spiralia</taxon>
        <taxon>Lophotrochozoa</taxon>
        <taxon>Mollusca</taxon>
        <taxon>Bivalvia</taxon>
        <taxon>Autobranchia</taxon>
        <taxon>Heteroconchia</taxon>
        <taxon>Palaeoheterodonta</taxon>
        <taxon>Unionida</taxon>
        <taxon>Unionoidea</taxon>
        <taxon>Unionidae</taxon>
        <taxon>Ambleminae</taxon>
        <taxon>Lampsilini</taxon>
        <taxon>Potamilus</taxon>
    </lineage>
</organism>
<evidence type="ECO:0000313" key="3">
    <source>
        <dbReference type="Proteomes" id="UP001195483"/>
    </source>
</evidence>
<keyword evidence="1" id="KW-0812">Transmembrane</keyword>
<comment type="caution">
    <text evidence="2">The sequence shown here is derived from an EMBL/GenBank/DDBJ whole genome shotgun (WGS) entry which is preliminary data.</text>
</comment>
<evidence type="ECO:0000256" key="1">
    <source>
        <dbReference type="SAM" id="Phobius"/>
    </source>
</evidence>
<reference evidence="2" key="1">
    <citation type="journal article" date="2021" name="Genome Biol. Evol.">
        <title>A High-Quality Reference Genome for a Parasitic Bivalve with Doubly Uniparental Inheritance (Bivalvia: Unionida).</title>
        <authorList>
            <person name="Smith C.H."/>
        </authorList>
    </citation>
    <scope>NUCLEOTIDE SEQUENCE</scope>
    <source>
        <strain evidence="2">CHS0354</strain>
    </source>
</reference>
<keyword evidence="1" id="KW-0472">Membrane</keyword>